<comment type="caution">
    <text evidence="2">The sequence shown here is derived from an EMBL/GenBank/DDBJ whole genome shotgun (WGS) entry which is preliminary data.</text>
</comment>
<reference evidence="2" key="1">
    <citation type="journal article" date="2020" name="mSystems">
        <title>Genome- and Community-Level Interaction Insights into Carbon Utilization and Element Cycling Functions of Hydrothermarchaeota in Hydrothermal Sediment.</title>
        <authorList>
            <person name="Zhou Z."/>
            <person name="Liu Y."/>
            <person name="Xu W."/>
            <person name="Pan J."/>
            <person name="Luo Z.H."/>
            <person name="Li M."/>
        </authorList>
    </citation>
    <scope>NUCLEOTIDE SEQUENCE [LARGE SCALE GENOMIC DNA]</scope>
    <source>
        <strain evidence="2">SpSt-1257</strain>
    </source>
</reference>
<dbReference type="EMBL" id="DSFC01000149">
    <property type="protein sequence ID" value="HEV09272.1"/>
    <property type="molecule type" value="Genomic_DNA"/>
</dbReference>
<dbReference type="Proteomes" id="UP000885621">
    <property type="component" value="Unassembled WGS sequence"/>
</dbReference>
<sequence>MEKVYLGDWLYNAGILGFLRILNTNTKLWEIETVGDKKIIKSLDESILKFGDNYIEFDRKIFEGFAKNFFDYAFQQYGKYDRYLKLFNEYLEKINQNIPASELESIYKDLDEKIKGYSLLKNKIEESGLKKPDKKEIKKDKNLLVSYLETIIKTMENNRDEFWESDVQTYLRNLLGQKSFLNNNIAKDSYKKFFEEFEEPLKSGNTYKSKKYYCISCNERIAKKNVNFDTGISLFYGLNSDASNFVWNFNTKLPLCEICEIVYFCYFAGITPVRKNNRTVYYFVNSDSSVVDLVSENNILSEILNQNPQENPFLRFFTEYILEASYQKAKFKLQNIAILEIDITNTIMPKVYSFNVSREKAEFIKNQKNNLKEFSKSFYQIKDEKISVLPEILSLILENKLYFNYLNKLTRIYILNDEKTNLTPYRFQQLNLIISDFIKKVGGINMSVSENEMWTVYYKGKELAETLKKKNAENKIQSISYKLLNYLRIGNTNQFMNTLIRTYMAYGEEIPSSFIKALQNKENFYSLGYSFLNGFLSGNVENKNMEVEEND</sequence>
<dbReference type="Pfam" id="PF09706">
    <property type="entry name" value="Cas_CXXC_CXXC"/>
    <property type="match status" value="1"/>
</dbReference>
<dbReference type="NCBIfam" id="TIGR01908">
    <property type="entry name" value="cas_CXXC_CXXC"/>
    <property type="match status" value="1"/>
</dbReference>
<organism evidence="2">
    <name type="scientific">Sulfurihydrogenibium azorense</name>
    <dbReference type="NCBI Taxonomy" id="309806"/>
    <lineage>
        <taxon>Bacteria</taxon>
        <taxon>Pseudomonadati</taxon>
        <taxon>Aquificota</taxon>
        <taxon>Aquificia</taxon>
        <taxon>Aquificales</taxon>
        <taxon>Hydrogenothermaceae</taxon>
        <taxon>Sulfurihydrogenibium</taxon>
    </lineage>
</organism>
<feature type="domain" description="CRISPR-associated protein CXXC-CXXC" evidence="1">
    <location>
        <begin position="208"/>
        <end position="271"/>
    </location>
</feature>
<accession>A0A832DEC1</accession>
<protein>
    <submittedName>
        <fullName evidence="2">Type I-B CRISPR-associated protein Cas8b1/Cst1</fullName>
    </submittedName>
</protein>
<evidence type="ECO:0000313" key="2">
    <source>
        <dbReference type="EMBL" id="HEV09272.1"/>
    </source>
</evidence>
<dbReference type="InterPro" id="IPR019121">
    <property type="entry name" value="CRISPR-assoc_CXXC-CXXC_dom"/>
</dbReference>
<name>A0A832DEC1_9AQUI</name>
<evidence type="ECO:0000259" key="1">
    <source>
        <dbReference type="Pfam" id="PF09706"/>
    </source>
</evidence>
<gene>
    <name evidence="2" type="primary">cas8a1</name>
    <name evidence="2" type="ORF">ENO34_02600</name>
</gene>
<dbReference type="InterPro" id="IPR010180">
    <property type="entry name" value="CRISPR-assoc_prot_CXXC-CXXC"/>
</dbReference>
<proteinExistence type="predicted"/>
<dbReference type="AlphaFoldDB" id="A0A832DEC1"/>